<gene>
    <name evidence="16" type="ORF">SAMN05444274_102504</name>
</gene>
<organism evidence="16 17">
    <name type="scientific">Mariniphaga anaerophila</name>
    <dbReference type="NCBI Taxonomy" id="1484053"/>
    <lineage>
        <taxon>Bacteria</taxon>
        <taxon>Pseudomonadati</taxon>
        <taxon>Bacteroidota</taxon>
        <taxon>Bacteroidia</taxon>
        <taxon>Marinilabiliales</taxon>
        <taxon>Prolixibacteraceae</taxon>
        <taxon>Mariniphaga</taxon>
    </lineage>
</organism>
<protein>
    <recommendedName>
        <fullName evidence="3">histidine kinase</fullName>
        <ecNumber evidence="3">2.7.13.3</ecNumber>
    </recommendedName>
</protein>
<dbReference type="PANTHER" id="PTHR45528">
    <property type="entry name" value="SENSOR HISTIDINE KINASE CPXA"/>
    <property type="match status" value="1"/>
</dbReference>
<dbReference type="Pfam" id="PF02518">
    <property type="entry name" value="HATPase_c"/>
    <property type="match status" value="1"/>
</dbReference>
<evidence type="ECO:0000256" key="8">
    <source>
        <dbReference type="ARBA" id="ARBA00022741"/>
    </source>
</evidence>
<comment type="subcellular location">
    <subcellularLocation>
        <location evidence="2">Cell membrane</location>
        <topology evidence="2">Multi-pass membrane protein</topology>
    </subcellularLocation>
</comment>
<dbReference type="PANTHER" id="PTHR45528:SF1">
    <property type="entry name" value="SENSOR HISTIDINE KINASE CPXA"/>
    <property type="match status" value="1"/>
</dbReference>
<dbReference type="InterPro" id="IPR036890">
    <property type="entry name" value="HATPase_C_sf"/>
</dbReference>
<feature type="transmembrane region" description="Helical" evidence="14">
    <location>
        <begin position="136"/>
        <end position="158"/>
    </location>
</feature>
<evidence type="ECO:0000256" key="13">
    <source>
        <dbReference type="ARBA" id="ARBA00023136"/>
    </source>
</evidence>
<evidence type="ECO:0000256" key="2">
    <source>
        <dbReference type="ARBA" id="ARBA00004651"/>
    </source>
</evidence>
<keyword evidence="4" id="KW-1003">Cell membrane</keyword>
<dbReference type="GO" id="GO:0005524">
    <property type="term" value="F:ATP binding"/>
    <property type="evidence" value="ECO:0007669"/>
    <property type="project" value="UniProtKB-KW"/>
</dbReference>
<proteinExistence type="predicted"/>
<comment type="catalytic activity">
    <reaction evidence="1">
        <text>ATP + protein L-histidine = ADP + protein N-phospho-L-histidine.</text>
        <dbReference type="EC" id="2.7.13.3"/>
    </reaction>
</comment>
<dbReference type="InterPro" id="IPR003594">
    <property type="entry name" value="HATPase_dom"/>
</dbReference>
<dbReference type="Gene3D" id="1.10.287.130">
    <property type="match status" value="1"/>
</dbReference>
<evidence type="ECO:0000256" key="3">
    <source>
        <dbReference type="ARBA" id="ARBA00012438"/>
    </source>
</evidence>
<keyword evidence="17" id="KW-1185">Reference proteome</keyword>
<evidence type="ECO:0000256" key="10">
    <source>
        <dbReference type="ARBA" id="ARBA00022840"/>
    </source>
</evidence>
<keyword evidence="5" id="KW-0597">Phosphoprotein</keyword>
<evidence type="ECO:0000256" key="6">
    <source>
        <dbReference type="ARBA" id="ARBA00022679"/>
    </source>
</evidence>
<dbReference type="Gene3D" id="3.30.565.10">
    <property type="entry name" value="Histidine kinase-like ATPase, C-terminal domain"/>
    <property type="match status" value="1"/>
</dbReference>
<evidence type="ECO:0000313" key="16">
    <source>
        <dbReference type="EMBL" id="SHE82814.1"/>
    </source>
</evidence>
<accession>A0A1M4WNM4</accession>
<dbReference type="RefSeq" id="WP_072999724.1">
    <property type="nucleotide sequence ID" value="NZ_FQUM01000002.1"/>
</dbReference>
<dbReference type="SMART" id="SM00387">
    <property type="entry name" value="HATPase_c"/>
    <property type="match status" value="1"/>
</dbReference>
<dbReference type="InterPro" id="IPR050398">
    <property type="entry name" value="HssS/ArlS-like"/>
</dbReference>
<keyword evidence="6" id="KW-0808">Transferase</keyword>
<keyword evidence="11 14" id="KW-1133">Transmembrane helix</keyword>
<dbReference type="EMBL" id="FQUM01000002">
    <property type="protein sequence ID" value="SHE82814.1"/>
    <property type="molecule type" value="Genomic_DNA"/>
</dbReference>
<name>A0A1M4WNM4_9BACT</name>
<dbReference type="Proteomes" id="UP000184164">
    <property type="component" value="Unassembled WGS sequence"/>
</dbReference>
<dbReference type="AlphaFoldDB" id="A0A1M4WNM4"/>
<dbReference type="GO" id="GO:0005886">
    <property type="term" value="C:plasma membrane"/>
    <property type="evidence" value="ECO:0007669"/>
    <property type="project" value="UniProtKB-SubCell"/>
</dbReference>
<dbReference type="PROSITE" id="PS50109">
    <property type="entry name" value="HIS_KIN"/>
    <property type="match status" value="1"/>
</dbReference>
<dbReference type="GO" id="GO:0000155">
    <property type="term" value="F:phosphorelay sensor kinase activity"/>
    <property type="evidence" value="ECO:0007669"/>
    <property type="project" value="InterPro"/>
</dbReference>
<keyword evidence="10" id="KW-0067">ATP-binding</keyword>
<evidence type="ECO:0000256" key="9">
    <source>
        <dbReference type="ARBA" id="ARBA00022777"/>
    </source>
</evidence>
<keyword evidence="13 14" id="KW-0472">Membrane</keyword>
<evidence type="ECO:0000313" key="17">
    <source>
        <dbReference type="Proteomes" id="UP000184164"/>
    </source>
</evidence>
<dbReference type="EC" id="2.7.13.3" evidence="3"/>
<dbReference type="Pfam" id="PF00512">
    <property type="entry name" value="HisKA"/>
    <property type="match status" value="1"/>
</dbReference>
<evidence type="ECO:0000256" key="1">
    <source>
        <dbReference type="ARBA" id="ARBA00000085"/>
    </source>
</evidence>
<dbReference type="CDD" id="cd00082">
    <property type="entry name" value="HisKA"/>
    <property type="match status" value="1"/>
</dbReference>
<dbReference type="InterPro" id="IPR036097">
    <property type="entry name" value="HisK_dim/P_sf"/>
</dbReference>
<evidence type="ECO:0000256" key="11">
    <source>
        <dbReference type="ARBA" id="ARBA00022989"/>
    </source>
</evidence>
<dbReference type="InterPro" id="IPR003661">
    <property type="entry name" value="HisK_dim/P_dom"/>
</dbReference>
<sequence>MKLFHKTLQIYLTFSIVVFIISIPLFYFLVEKLWIEDVDDSLFFHKEKIIAGISTSGIDSLAIDNFTRVALDFDLGISVFPLNENAAEKDSVYYNKFYDETRTHIEPFRELKSVVNVDGRSYEILIRKDLVESADLIRGIAITQSILFFVLLAGLILLNNYFAKKTWRPFYHLVSRLNTFRIDKEQPIEPEKSNINEFNDLGNSVSELTKNNIRRYKAQKEFTENAAHETQTPLAVIRTQTDLFAQDKNLTKEQARIVEKMDKNITYLNKLNRNLLLLAKIDNDQFSLNEKTDVFLVLQETIDIFSEQIGLKGIQLKQNLNHHPVILSNSYLMQLLFTNLIKNAVKYNVHGGFVEIELNAGFFKIVNSGDEQPLPANAIFKRFYKQGTSETSSGLGLAIASRICELLQLKIEYNFEKPNRHCFKIILK</sequence>
<feature type="domain" description="Histidine kinase" evidence="15">
    <location>
        <begin position="225"/>
        <end position="428"/>
    </location>
</feature>
<keyword evidence="8" id="KW-0547">Nucleotide-binding</keyword>
<dbReference type="InterPro" id="IPR005467">
    <property type="entry name" value="His_kinase_dom"/>
</dbReference>
<evidence type="ECO:0000256" key="4">
    <source>
        <dbReference type="ARBA" id="ARBA00022475"/>
    </source>
</evidence>
<dbReference type="SUPFAM" id="SSF47384">
    <property type="entry name" value="Homodimeric domain of signal transducing histidine kinase"/>
    <property type="match status" value="1"/>
</dbReference>
<evidence type="ECO:0000256" key="14">
    <source>
        <dbReference type="SAM" id="Phobius"/>
    </source>
</evidence>
<evidence type="ECO:0000259" key="15">
    <source>
        <dbReference type="PROSITE" id="PS50109"/>
    </source>
</evidence>
<dbReference type="SMART" id="SM00388">
    <property type="entry name" value="HisKA"/>
    <property type="match status" value="1"/>
</dbReference>
<keyword evidence="9 16" id="KW-0418">Kinase</keyword>
<dbReference type="SUPFAM" id="SSF55874">
    <property type="entry name" value="ATPase domain of HSP90 chaperone/DNA topoisomerase II/histidine kinase"/>
    <property type="match status" value="1"/>
</dbReference>
<dbReference type="STRING" id="1484053.SAMN05444274_102504"/>
<keyword evidence="7 14" id="KW-0812">Transmembrane</keyword>
<feature type="transmembrane region" description="Helical" evidence="14">
    <location>
        <begin position="12"/>
        <end position="30"/>
    </location>
</feature>
<evidence type="ECO:0000256" key="5">
    <source>
        <dbReference type="ARBA" id="ARBA00022553"/>
    </source>
</evidence>
<reference evidence="16 17" key="1">
    <citation type="submission" date="2016-11" db="EMBL/GenBank/DDBJ databases">
        <authorList>
            <person name="Jaros S."/>
            <person name="Januszkiewicz K."/>
            <person name="Wedrychowicz H."/>
        </authorList>
    </citation>
    <scope>NUCLEOTIDE SEQUENCE [LARGE SCALE GENOMIC DNA]</scope>
    <source>
        <strain evidence="16 17">DSM 26910</strain>
    </source>
</reference>
<evidence type="ECO:0000256" key="12">
    <source>
        <dbReference type="ARBA" id="ARBA00023012"/>
    </source>
</evidence>
<keyword evidence="12" id="KW-0902">Two-component regulatory system</keyword>
<dbReference type="OrthoDB" id="1522504at2"/>
<evidence type="ECO:0000256" key="7">
    <source>
        <dbReference type="ARBA" id="ARBA00022692"/>
    </source>
</evidence>